<organism evidence="1 2">
    <name type="scientific">Araneus ventricosus</name>
    <name type="common">Orbweaver spider</name>
    <name type="synonym">Epeira ventricosa</name>
    <dbReference type="NCBI Taxonomy" id="182803"/>
    <lineage>
        <taxon>Eukaryota</taxon>
        <taxon>Metazoa</taxon>
        <taxon>Ecdysozoa</taxon>
        <taxon>Arthropoda</taxon>
        <taxon>Chelicerata</taxon>
        <taxon>Arachnida</taxon>
        <taxon>Araneae</taxon>
        <taxon>Araneomorphae</taxon>
        <taxon>Entelegynae</taxon>
        <taxon>Araneoidea</taxon>
        <taxon>Araneidae</taxon>
        <taxon>Araneus</taxon>
    </lineage>
</organism>
<accession>A0A4Y2VJV2</accession>
<evidence type="ECO:0000313" key="1">
    <source>
        <dbReference type="EMBL" id="GBO25525.1"/>
    </source>
</evidence>
<dbReference type="AlphaFoldDB" id="A0A4Y2VJV2"/>
<sequence length="103" mass="10996">MHMAKLGTIGTDLVILNSGQMTRTAPDLAPSPSSHTTAAEGHLPTAWRSMGAIHGGYSGVSDFEPGALGPETETLSLCRCGRLECLTKKTLKHNNCEIKRKHP</sequence>
<dbReference type="Proteomes" id="UP000499080">
    <property type="component" value="Unassembled WGS sequence"/>
</dbReference>
<gene>
    <name evidence="1" type="ORF">AVEN_28395_1</name>
</gene>
<dbReference type="EMBL" id="BGPR01048514">
    <property type="protein sequence ID" value="GBO25525.1"/>
    <property type="molecule type" value="Genomic_DNA"/>
</dbReference>
<evidence type="ECO:0000313" key="2">
    <source>
        <dbReference type="Proteomes" id="UP000499080"/>
    </source>
</evidence>
<proteinExistence type="predicted"/>
<reference evidence="1 2" key="1">
    <citation type="journal article" date="2019" name="Sci. Rep.">
        <title>Orb-weaving spider Araneus ventricosus genome elucidates the spidroin gene catalogue.</title>
        <authorList>
            <person name="Kono N."/>
            <person name="Nakamura H."/>
            <person name="Ohtoshi R."/>
            <person name="Moran D.A.P."/>
            <person name="Shinohara A."/>
            <person name="Yoshida Y."/>
            <person name="Fujiwara M."/>
            <person name="Mori M."/>
            <person name="Tomita M."/>
            <person name="Arakawa K."/>
        </authorList>
    </citation>
    <scope>NUCLEOTIDE SEQUENCE [LARGE SCALE GENOMIC DNA]</scope>
</reference>
<keyword evidence="2" id="KW-1185">Reference proteome</keyword>
<name>A0A4Y2VJV2_ARAVE</name>
<protein>
    <submittedName>
        <fullName evidence="1">Uncharacterized protein</fullName>
    </submittedName>
</protein>
<comment type="caution">
    <text evidence="1">The sequence shown here is derived from an EMBL/GenBank/DDBJ whole genome shotgun (WGS) entry which is preliminary data.</text>
</comment>